<dbReference type="GO" id="GO:0005524">
    <property type="term" value="F:ATP binding"/>
    <property type="evidence" value="ECO:0007669"/>
    <property type="project" value="UniProtKB-KW"/>
</dbReference>
<keyword evidence="18" id="KW-0460">Magnesium</keyword>
<gene>
    <name evidence="21" type="ordered locus">Ilyop_1347</name>
</gene>
<comment type="similarity">
    <text evidence="2">Belongs to the bacterial diacylglycerol kinase family.</text>
</comment>
<evidence type="ECO:0000256" key="19">
    <source>
        <dbReference type="SAM" id="Phobius"/>
    </source>
</evidence>
<evidence type="ECO:0000313" key="21">
    <source>
        <dbReference type="EMBL" id="ADO83127.1"/>
    </source>
</evidence>
<keyword evidence="7 17" id="KW-0547">Nucleotide-binding</keyword>
<dbReference type="Pfam" id="PF01219">
    <property type="entry name" value="DAGK_prokar"/>
    <property type="match status" value="1"/>
</dbReference>
<feature type="binding site" evidence="17">
    <location>
        <begin position="94"/>
        <end position="95"/>
    </location>
    <ligand>
        <name>ATP</name>
        <dbReference type="ChEBI" id="CHEBI:30616"/>
    </ligand>
</feature>
<feature type="transmembrane region" description="Helical" evidence="19">
    <location>
        <begin position="96"/>
        <end position="116"/>
    </location>
</feature>
<name>E3H9Z9_ILYPC</name>
<dbReference type="GO" id="GO:0005886">
    <property type="term" value="C:plasma membrane"/>
    <property type="evidence" value="ECO:0007669"/>
    <property type="project" value="UniProtKB-SubCell"/>
</dbReference>
<evidence type="ECO:0000259" key="20">
    <source>
        <dbReference type="Pfam" id="PF01569"/>
    </source>
</evidence>
<evidence type="ECO:0000256" key="12">
    <source>
        <dbReference type="ARBA" id="ARBA00023136"/>
    </source>
</evidence>
<keyword evidence="9 17" id="KW-0067">ATP-binding</keyword>
<dbReference type="InterPro" id="IPR036945">
    <property type="entry name" value="DAGK_sf"/>
</dbReference>
<dbReference type="InterPro" id="IPR036938">
    <property type="entry name" value="PAP2/HPO_sf"/>
</dbReference>
<dbReference type="RefSeq" id="WP_013387794.1">
    <property type="nucleotide sequence ID" value="NC_014632.1"/>
</dbReference>
<feature type="domain" description="Phosphatidic acid phosphatase type 2/haloperoxidase" evidence="20">
    <location>
        <begin position="157"/>
        <end position="233"/>
    </location>
</feature>
<dbReference type="OrthoDB" id="9789934at2"/>
<dbReference type="InterPro" id="IPR000829">
    <property type="entry name" value="DAGK"/>
</dbReference>
<feature type="binding site" evidence="18">
    <location>
        <position position="76"/>
    </location>
    <ligand>
        <name>a divalent metal cation</name>
        <dbReference type="ChEBI" id="CHEBI:60240"/>
    </ligand>
</feature>
<evidence type="ECO:0000256" key="2">
    <source>
        <dbReference type="ARBA" id="ARBA00005967"/>
    </source>
</evidence>
<evidence type="ECO:0000256" key="9">
    <source>
        <dbReference type="ARBA" id="ARBA00022840"/>
    </source>
</evidence>
<evidence type="ECO:0000256" key="10">
    <source>
        <dbReference type="ARBA" id="ARBA00022989"/>
    </source>
</evidence>
<keyword evidence="10 19" id="KW-1133">Transmembrane helix</keyword>
<dbReference type="EMBL" id="CP002281">
    <property type="protein sequence ID" value="ADO83127.1"/>
    <property type="molecule type" value="Genomic_DNA"/>
</dbReference>
<keyword evidence="3" id="KW-1003">Cell membrane</keyword>
<keyword evidence="18" id="KW-0479">Metal-binding</keyword>
<dbReference type="PANTHER" id="PTHR34299:SF1">
    <property type="entry name" value="DIACYLGLYCEROL KINASE"/>
    <property type="match status" value="1"/>
</dbReference>
<comment type="cofactor">
    <cofactor evidence="18">
        <name>Mg(2+)</name>
        <dbReference type="ChEBI" id="CHEBI:18420"/>
    </cofactor>
    <text evidence="18">Mn(2+), Zn(2+), Cd(2+) and Co(2+) support activity to lesser extents.</text>
</comment>
<feature type="transmembrane region" description="Helical" evidence="19">
    <location>
        <begin position="33"/>
        <end position="50"/>
    </location>
</feature>
<evidence type="ECO:0000256" key="11">
    <source>
        <dbReference type="ARBA" id="ARBA00023098"/>
    </source>
</evidence>
<keyword evidence="12 19" id="KW-0472">Membrane</keyword>
<keyword evidence="5" id="KW-0808">Transferase</keyword>
<dbReference type="SUPFAM" id="SSF48317">
    <property type="entry name" value="Acid phosphatase/Vanadium-dependent haloperoxidase"/>
    <property type="match status" value="1"/>
</dbReference>
<evidence type="ECO:0000256" key="5">
    <source>
        <dbReference type="ARBA" id="ARBA00022679"/>
    </source>
</evidence>
<feature type="transmembrane region" description="Helical" evidence="19">
    <location>
        <begin position="218"/>
        <end position="235"/>
    </location>
</feature>
<evidence type="ECO:0000256" key="16">
    <source>
        <dbReference type="PIRSR" id="PIRSR600829-2"/>
    </source>
</evidence>
<sequence length="237" mass="26643">MPDKKETHNIRESFNFAIEGVVEAIKTEKHMRFHVWATFMVIILSFMYGVTKYELIILTITISLVWITELINTAVENSIDIVCKSYHPLAKNAKDMAAGAVLVAAVNSLIVGYVIFDEKLDIIFRQTFEFLRSSHKHVFSIILTVVAVAVIWMKSCYKKGTPLKGGMVSGHSALAASIWVNVVFITENIKVFFLSFFLVLMVMQSRIEGKIHTPLETLYGALLGGGLTYFLLVTLKM</sequence>
<feature type="transmembrane region" description="Helical" evidence="19">
    <location>
        <begin position="56"/>
        <end position="75"/>
    </location>
</feature>
<feature type="binding site" evidence="17">
    <location>
        <position position="76"/>
    </location>
    <ligand>
        <name>ATP</name>
        <dbReference type="ChEBI" id="CHEBI:30616"/>
    </ligand>
</feature>
<keyword evidence="13" id="KW-0594">Phospholipid biosynthesis</keyword>
<evidence type="ECO:0000256" key="8">
    <source>
        <dbReference type="ARBA" id="ARBA00022777"/>
    </source>
</evidence>
<dbReference type="KEGG" id="ipo:Ilyop_1347"/>
<dbReference type="Pfam" id="PF01569">
    <property type="entry name" value="PAP2"/>
    <property type="match status" value="1"/>
</dbReference>
<dbReference type="PANTHER" id="PTHR34299">
    <property type="entry name" value="DIACYLGLYCEROL KINASE"/>
    <property type="match status" value="1"/>
</dbReference>
<feature type="transmembrane region" description="Helical" evidence="19">
    <location>
        <begin position="136"/>
        <end position="153"/>
    </location>
</feature>
<organism evidence="21 22">
    <name type="scientific">Ilyobacter polytropus (strain ATCC 51220 / DSM 2926 / LMG 16218 / CuHBu1)</name>
    <dbReference type="NCBI Taxonomy" id="572544"/>
    <lineage>
        <taxon>Bacteria</taxon>
        <taxon>Fusobacteriati</taxon>
        <taxon>Fusobacteriota</taxon>
        <taxon>Fusobacteriia</taxon>
        <taxon>Fusobacteriales</taxon>
        <taxon>Fusobacteriaceae</taxon>
        <taxon>Ilyobacter</taxon>
    </lineage>
</organism>
<evidence type="ECO:0000256" key="1">
    <source>
        <dbReference type="ARBA" id="ARBA00004651"/>
    </source>
</evidence>
<feature type="binding site" evidence="17">
    <location>
        <position position="28"/>
    </location>
    <ligand>
        <name>ATP</name>
        <dbReference type="ChEBI" id="CHEBI:30616"/>
    </ligand>
</feature>
<dbReference type="GO" id="GO:0016301">
    <property type="term" value="F:kinase activity"/>
    <property type="evidence" value="ECO:0007669"/>
    <property type="project" value="UniProtKB-KW"/>
</dbReference>
<keyword evidence="22" id="KW-1185">Reference proteome</keyword>
<accession>E3H9Z9</accession>
<evidence type="ECO:0000313" key="22">
    <source>
        <dbReference type="Proteomes" id="UP000006875"/>
    </source>
</evidence>
<evidence type="ECO:0000256" key="14">
    <source>
        <dbReference type="ARBA" id="ARBA00023264"/>
    </source>
</evidence>
<keyword evidence="14" id="KW-1208">Phospholipid metabolism</keyword>
<keyword evidence="8 21" id="KW-0418">Kinase</keyword>
<proteinExistence type="inferred from homology"/>
<evidence type="ECO:0000256" key="18">
    <source>
        <dbReference type="PIRSR" id="PIRSR600829-4"/>
    </source>
</evidence>
<keyword evidence="6 19" id="KW-0812">Transmembrane</keyword>
<protein>
    <submittedName>
        <fullName evidence="21">Diacylglycerol kinase</fullName>
    </submittedName>
</protein>
<dbReference type="Gene3D" id="1.20.144.10">
    <property type="entry name" value="Phosphatidic acid phosphatase type 2/haloperoxidase"/>
    <property type="match status" value="1"/>
</dbReference>
<keyword evidence="11" id="KW-0443">Lipid metabolism</keyword>
<dbReference type="GO" id="GO:0046872">
    <property type="term" value="F:metal ion binding"/>
    <property type="evidence" value="ECO:0007669"/>
    <property type="project" value="UniProtKB-KW"/>
</dbReference>
<dbReference type="InterPro" id="IPR000326">
    <property type="entry name" value="PAP2/HPO"/>
</dbReference>
<reference evidence="21 22" key="1">
    <citation type="journal article" date="2010" name="Stand. Genomic Sci.">
        <title>Complete genome sequence of Ilyobacter polytropus type strain (CuHbu1).</title>
        <authorList>
            <person name="Sikorski J."/>
            <person name="Chertkov O."/>
            <person name="Lapidus A."/>
            <person name="Nolan M."/>
            <person name="Lucas S."/>
            <person name="Del Rio T.G."/>
            <person name="Tice H."/>
            <person name="Cheng J.F."/>
            <person name="Tapia R."/>
            <person name="Han C."/>
            <person name="Goodwin L."/>
            <person name="Pitluck S."/>
            <person name="Liolios K."/>
            <person name="Ivanova N."/>
            <person name="Mavromatis K."/>
            <person name="Mikhailova N."/>
            <person name="Pati A."/>
            <person name="Chen A."/>
            <person name="Palaniappan K."/>
            <person name="Land M."/>
            <person name="Hauser L."/>
            <person name="Chang Y.J."/>
            <person name="Jeffries C.D."/>
            <person name="Brambilla E."/>
            <person name="Yasawong M."/>
            <person name="Rohde M."/>
            <person name="Pukall R."/>
            <person name="Spring S."/>
            <person name="Goker M."/>
            <person name="Woyke T."/>
            <person name="Bristow J."/>
            <person name="Eisen J.A."/>
            <person name="Markowitz V."/>
            <person name="Hugenholtz P."/>
            <person name="Kyrpides N.C."/>
            <person name="Klenk H.P."/>
        </authorList>
    </citation>
    <scope>NUCLEOTIDE SEQUENCE [LARGE SCALE GENOMIC DNA]</scope>
    <source>
        <strain evidence="22">ATCC 51220 / DSM 2926 / LMG 16218 / CuHBu1</strain>
    </source>
</reference>
<evidence type="ECO:0000256" key="4">
    <source>
        <dbReference type="ARBA" id="ARBA00022516"/>
    </source>
</evidence>
<comment type="subcellular location">
    <subcellularLocation>
        <location evidence="1">Cell membrane</location>
        <topology evidence="1">Multi-pass membrane protein</topology>
    </subcellularLocation>
</comment>
<dbReference type="GO" id="GO:0008654">
    <property type="term" value="P:phospholipid biosynthetic process"/>
    <property type="evidence" value="ECO:0007669"/>
    <property type="project" value="UniProtKB-KW"/>
</dbReference>
<feature type="binding site" evidence="18">
    <location>
        <position position="28"/>
    </location>
    <ligand>
        <name>a divalent metal cation</name>
        <dbReference type="ChEBI" id="CHEBI:60240"/>
    </ligand>
</feature>
<dbReference type="eggNOG" id="COG0818">
    <property type="taxonomic scope" value="Bacteria"/>
</dbReference>
<keyword evidence="4" id="KW-0444">Lipid biosynthesis</keyword>
<evidence type="ECO:0000256" key="13">
    <source>
        <dbReference type="ARBA" id="ARBA00023209"/>
    </source>
</evidence>
<evidence type="ECO:0000256" key="17">
    <source>
        <dbReference type="PIRSR" id="PIRSR600829-3"/>
    </source>
</evidence>
<feature type="transmembrane region" description="Helical" evidence="19">
    <location>
        <begin position="174"/>
        <end position="198"/>
    </location>
</feature>
<dbReference type="CDD" id="cd14266">
    <property type="entry name" value="UDPK_IM_PAP2_like"/>
    <property type="match status" value="1"/>
</dbReference>
<dbReference type="Gene3D" id="1.10.287.3610">
    <property type="match status" value="1"/>
</dbReference>
<evidence type="ECO:0000256" key="7">
    <source>
        <dbReference type="ARBA" id="ARBA00022741"/>
    </source>
</evidence>
<feature type="binding site" evidence="16">
    <location>
        <position position="69"/>
    </location>
    <ligand>
        <name>substrate</name>
    </ligand>
</feature>
<feature type="active site" description="Proton acceptor" evidence="15">
    <location>
        <position position="69"/>
    </location>
</feature>
<dbReference type="STRING" id="572544.Ilyop_1347"/>
<dbReference type="HOGENOM" id="CLU_101368_0_0_0"/>
<dbReference type="Proteomes" id="UP000006875">
    <property type="component" value="Chromosome"/>
</dbReference>
<evidence type="ECO:0000256" key="15">
    <source>
        <dbReference type="PIRSR" id="PIRSR600829-1"/>
    </source>
</evidence>
<dbReference type="AlphaFoldDB" id="E3H9Z9"/>
<evidence type="ECO:0000256" key="3">
    <source>
        <dbReference type="ARBA" id="ARBA00022475"/>
    </source>
</evidence>
<evidence type="ECO:0000256" key="6">
    <source>
        <dbReference type="ARBA" id="ARBA00022692"/>
    </source>
</evidence>